<evidence type="ECO:0000256" key="6">
    <source>
        <dbReference type="ARBA" id="ARBA00023014"/>
    </source>
</evidence>
<keyword evidence="7" id="KW-0003">3Fe-4S</keyword>
<organism evidence="8 9">
    <name type="scientific">Williamsia limnetica</name>
    <dbReference type="NCBI Taxonomy" id="882452"/>
    <lineage>
        <taxon>Bacteria</taxon>
        <taxon>Bacillati</taxon>
        <taxon>Actinomycetota</taxon>
        <taxon>Actinomycetes</taxon>
        <taxon>Mycobacteriales</taxon>
        <taxon>Nocardiaceae</taxon>
        <taxon>Williamsia</taxon>
    </lineage>
</organism>
<protein>
    <submittedName>
        <fullName evidence="8">Ferredoxin</fullName>
    </submittedName>
</protein>
<dbReference type="Gene3D" id="3.30.70.20">
    <property type="match status" value="1"/>
</dbReference>
<dbReference type="Pfam" id="PF13459">
    <property type="entry name" value="Fer4_15"/>
    <property type="match status" value="1"/>
</dbReference>
<dbReference type="Proteomes" id="UP000247591">
    <property type="component" value="Unassembled WGS sequence"/>
</dbReference>
<keyword evidence="4" id="KW-0249">Electron transport</keyword>
<dbReference type="OrthoDB" id="3215002at2"/>
<dbReference type="RefSeq" id="WP_110470073.1">
    <property type="nucleotide sequence ID" value="NZ_QJSP01000007.1"/>
</dbReference>
<keyword evidence="5" id="KW-0408">Iron</keyword>
<keyword evidence="2" id="KW-0813">Transport</keyword>
<accession>A0A318RPY2</accession>
<evidence type="ECO:0000256" key="2">
    <source>
        <dbReference type="ARBA" id="ARBA00022448"/>
    </source>
</evidence>
<dbReference type="PANTHER" id="PTHR36923">
    <property type="entry name" value="FERREDOXIN"/>
    <property type="match status" value="1"/>
</dbReference>
<proteinExistence type="predicted"/>
<evidence type="ECO:0000256" key="7">
    <source>
        <dbReference type="ARBA" id="ARBA00023291"/>
    </source>
</evidence>
<dbReference type="AlphaFoldDB" id="A0A318RPY2"/>
<name>A0A318RPY2_WILLI</name>
<evidence type="ECO:0000256" key="3">
    <source>
        <dbReference type="ARBA" id="ARBA00022723"/>
    </source>
</evidence>
<dbReference type="SUPFAM" id="SSF54862">
    <property type="entry name" value="4Fe-4S ferredoxins"/>
    <property type="match status" value="1"/>
</dbReference>
<dbReference type="GO" id="GO:0051538">
    <property type="term" value="F:3 iron, 4 sulfur cluster binding"/>
    <property type="evidence" value="ECO:0007669"/>
    <property type="project" value="UniProtKB-KW"/>
</dbReference>
<comment type="cofactor">
    <cofactor evidence="1">
        <name>[3Fe-4S] cluster</name>
        <dbReference type="ChEBI" id="CHEBI:21137"/>
    </cofactor>
</comment>
<keyword evidence="3" id="KW-0479">Metal-binding</keyword>
<comment type="caution">
    <text evidence="8">The sequence shown here is derived from an EMBL/GenBank/DDBJ whole genome shotgun (WGS) entry which is preliminary data.</text>
</comment>
<keyword evidence="9" id="KW-1185">Reference proteome</keyword>
<dbReference type="GO" id="GO:0046872">
    <property type="term" value="F:metal ion binding"/>
    <property type="evidence" value="ECO:0007669"/>
    <property type="project" value="UniProtKB-KW"/>
</dbReference>
<dbReference type="PANTHER" id="PTHR36923:SF3">
    <property type="entry name" value="FERREDOXIN"/>
    <property type="match status" value="1"/>
</dbReference>
<sequence length="64" mass="6946">MRIHIALDECEAHGMCALHEPDLYQLDDEGYAANADFPVPQGMEAAARNGASRCPMSAIKVVED</sequence>
<keyword evidence="6" id="KW-0411">Iron-sulfur</keyword>
<evidence type="ECO:0000313" key="9">
    <source>
        <dbReference type="Proteomes" id="UP000247591"/>
    </source>
</evidence>
<evidence type="ECO:0000256" key="1">
    <source>
        <dbReference type="ARBA" id="ARBA00001927"/>
    </source>
</evidence>
<evidence type="ECO:0000313" key="8">
    <source>
        <dbReference type="EMBL" id="PYE17024.1"/>
    </source>
</evidence>
<dbReference type="EMBL" id="QJSP01000007">
    <property type="protein sequence ID" value="PYE17024.1"/>
    <property type="molecule type" value="Genomic_DNA"/>
</dbReference>
<dbReference type="InterPro" id="IPR051269">
    <property type="entry name" value="Fe-S_cluster_ET"/>
</dbReference>
<evidence type="ECO:0000256" key="4">
    <source>
        <dbReference type="ARBA" id="ARBA00022982"/>
    </source>
</evidence>
<gene>
    <name evidence="8" type="ORF">DFR67_107269</name>
</gene>
<evidence type="ECO:0000256" key="5">
    <source>
        <dbReference type="ARBA" id="ARBA00023004"/>
    </source>
</evidence>
<reference evidence="8 9" key="1">
    <citation type="submission" date="2018-06" db="EMBL/GenBank/DDBJ databases">
        <title>Genomic Encyclopedia of Type Strains, Phase IV (KMG-IV): sequencing the most valuable type-strain genomes for metagenomic binning, comparative biology and taxonomic classification.</title>
        <authorList>
            <person name="Goeker M."/>
        </authorList>
    </citation>
    <scope>NUCLEOTIDE SEQUENCE [LARGE SCALE GENOMIC DNA]</scope>
    <source>
        <strain evidence="8 9">DSM 45521</strain>
    </source>
</reference>